<gene>
    <name evidence="2" type="ORF">AKJ08_0022</name>
</gene>
<reference evidence="2 3" key="1">
    <citation type="submission" date="2015-08" db="EMBL/GenBank/DDBJ databases">
        <authorList>
            <person name="Babu N.S."/>
            <person name="Beckwith C.J."/>
            <person name="Beseler K.G."/>
            <person name="Brison A."/>
            <person name="Carone J.V."/>
            <person name="Caskin T.P."/>
            <person name="Diamond M."/>
            <person name="Durham M.E."/>
            <person name="Foxe J.M."/>
            <person name="Go M."/>
            <person name="Henderson B.A."/>
            <person name="Jones I.B."/>
            <person name="McGettigan J.A."/>
            <person name="Micheletti S.J."/>
            <person name="Nasrallah M.E."/>
            <person name="Ortiz D."/>
            <person name="Piller C.R."/>
            <person name="Privatt S.R."/>
            <person name="Schneider S.L."/>
            <person name="Sharp S."/>
            <person name="Smith T.C."/>
            <person name="Stanton J.D."/>
            <person name="Ullery H.E."/>
            <person name="Wilson R.J."/>
            <person name="Serrano M.G."/>
            <person name="Buck G."/>
            <person name="Lee V."/>
            <person name="Wang Y."/>
            <person name="Carvalho R."/>
            <person name="Voegtly L."/>
            <person name="Shi R."/>
            <person name="Duckworth R."/>
            <person name="Johnson A."/>
            <person name="Loviza R."/>
            <person name="Walstead R."/>
            <person name="Shah Z."/>
            <person name="Kiflezghi M."/>
            <person name="Wade K."/>
            <person name="Ball S.L."/>
            <person name="Bradley K.W."/>
            <person name="Asai D.J."/>
            <person name="Bowman C.A."/>
            <person name="Russell D.A."/>
            <person name="Pope W.H."/>
            <person name="Jacobs-Sera D."/>
            <person name="Hendrix R.W."/>
            <person name="Hatfull G.F."/>
        </authorList>
    </citation>
    <scope>NUCLEOTIDE SEQUENCE [LARGE SCALE GENOMIC DNA]</scope>
    <source>
        <strain evidence="2 3">DSM 27710</strain>
    </source>
</reference>
<feature type="transmembrane region" description="Helical" evidence="1">
    <location>
        <begin position="53"/>
        <end position="71"/>
    </location>
</feature>
<name>A0A0K1P7Z0_9BACT</name>
<proteinExistence type="predicted"/>
<protein>
    <submittedName>
        <fullName evidence="2">Uncharacterized protein</fullName>
    </submittedName>
</protein>
<sequence length="84" mass="9224">MDDLFAKKKRRKPFLAFGAGLFGVLAAASIFDAVRDEPLIFAGEPVGSLVERLGYRIGAALVCILLAAFLFPRSRSEEREPLLK</sequence>
<dbReference type="STRING" id="1391653.AKJ08_0022"/>
<evidence type="ECO:0000313" key="3">
    <source>
        <dbReference type="Proteomes" id="UP000055590"/>
    </source>
</evidence>
<evidence type="ECO:0000313" key="2">
    <source>
        <dbReference type="EMBL" id="AKU89635.1"/>
    </source>
</evidence>
<keyword evidence="1" id="KW-1133">Transmembrane helix</keyword>
<dbReference type="KEGG" id="vin:AKJ08_0022"/>
<evidence type="ECO:0000256" key="1">
    <source>
        <dbReference type="SAM" id="Phobius"/>
    </source>
</evidence>
<dbReference type="EMBL" id="CP012332">
    <property type="protein sequence ID" value="AKU89635.1"/>
    <property type="molecule type" value="Genomic_DNA"/>
</dbReference>
<keyword evidence="1" id="KW-0472">Membrane</keyword>
<dbReference type="Proteomes" id="UP000055590">
    <property type="component" value="Chromosome"/>
</dbReference>
<organism evidence="2 3">
    <name type="scientific">Vulgatibacter incomptus</name>
    <dbReference type="NCBI Taxonomy" id="1391653"/>
    <lineage>
        <taxon>Bacteria</taxon>
        <taxon>Pseudomonadati</taxon>
        <taxon>Myxococcota</taxon>
        <taxon>Myxococcia</taxon>
        <taxon>Myxococcales</taxon>
        <taxon>Cystobacterineae</taxon>
        <taxon>Vulgatibacteraceae</taxon>
        <taxon>Vulgatibacter</taxon>
    </lineage>
</organism>
<keyword evidence="3" id="KW-1185">Reference proteome</keyword>
<dbReference type="AlphaFoldDB" id="A0A0K1P7Z0"/>
<accession>A0A0K1P7Z0</accession>
<keyword evidence="1" id="KW-0812">Transmembrane</keyword>